<dbReference type="OrthoDB" id="4238827at2759"/>
<gene>
    <name evidence="1" type="ORF">N7449_003763</name>
</gene>
<reference evidence="1" key="2">
    <citation type="journal article" date="2023" name="IMA Fungus">
        <title>Comparative genomic study of the Penicillium genus elucidates a diverse pangenome and 15 lateral gene transfer events.</title>
        <authorList>
            <person name="Petersen C."/>
            <person name="Sorensen T."/>
            <person name="Nielsen M.R."/>
            <person name="Sondergaard T.E."/>
            <person name="Sorensen J.L."/>
            <person name="Fitzpatrick D.A."/>
            <person name="Frisvad J.C."/>
            <person name="Nielsen K.L."/>
        </authorList>
    </citation>
    <scope>NUCLEOTIDE SEQUENCE</scope>
    <source>
        <strain evidence="1">IBT 20477</strain>
    </source>
</reference>
<name>A0A9W9MXJ9_9EURO</name>
<comment type="caution">
    <text evidence="1">The sequence shown here is derived from an EMBL/GenBank/DDBJ whole genome shotgun (WGS) entry which is preliminary data.</text>
</comment>
<accession>A0A9W9MXJ9</accession>
<protein>
    <submittedName>
        <fullName evidence="1">Uncharacterized protein</fullName>
    </submittedName>
</protein>
<organism evidence="1 2">
    <name type="scientific">Penicillium cf. viridicatum</name>
    <dbReference type="NCBI Taxonomy" id="2972119"/>
    <lineage>
        <taxon>Eukaryota</taxon>
        <taxon>Fungi</taxon>
        <taxon>Dikarya</taxon>
        <taxon>Ascomycota</taxon>
        <taxon>Pezizomycotina</taxon>
        <taxon>Eurotiomycetes</taxon>
        <taxon>Eurotiomycetidae</taxon>
        <taxon>Eurotiales</taxon>
        <taxon>Aspergillaceae</taxon>
        <taxon>Penicillium</taxon>
    </lineage>
</organism>
<dbReference type="Proteomes" id="UP001150942">
    <property type="component" value="Unassembled WGS sequence"/>
</dbReference>
<evidence type="ECO:0000313" key="2">
    <source>
        <dbReference type="Proteomes" id="UP001150942"/>
    </source>
</evidence>
<evidence type="ECO:0000313" key="1">
    <source>
        <dbReference type="EMBL" id="KAJ5209384.1"/>
    </source>
</evidence>
<dbReference type="EMBL" id="JAPQKQ010000002">
    <property type="protein sequence ID" value="KAJ5209384.1"/>
    <property type="molecule type" value="Genomic_DNA"/>
</dbReference>
<sequence>MCVQTYDMWKMCNCIHFGRIERCEEFGMPFSQRERCTGRVLRALNVGIIGIPEDRLYQKAGMCSGCSEKLNREMWALRWEWTSRQSEEWAAKQKGEN</sequence>
<reference evidence="1" key="1">
    <citation type="submission" date="2022-11" db="EMBL/GenBank/DDBJ databases">
        <authorList>
            <person name="Petersen C."/>
        </authorList>
    </citation>
    <scope>NUCLEOTIDE SEQUENCE</scope>
    <source>
        <strain evidence="1">IBT 20477</strain>
    </source>
</reference>
<proteinExistence type="predicted"/>
<keyword evidence="2" id="KW-1185">Reference proteome</keyword>
<dbReference type="AlphaFoldDB" id="A0A9W9MXJ9"/>